<evidence type="ECO:0000313" key="3">
    <source>
        <dbReference type="Proteomes" id="UP000000311"/>
    </source>
</evidence>
<sequence>MDQKEGEGEEVREEKELKESLQIYVYRFVERRKTARVPLALLHEKGERNRRRQARRQKGRASKIDRQLPGSAGHLRQEHERERRRDRRTSTYTVHAYTKKSLKCALSTVRFAISAKFRTPSYQGSRRYDASVSMSCVLSFGDVSRATSTKRPGSLSEIQRPIDRPPQATKSARERIESADFRLRRIFTINSVAEIMHIHRRDLGAFGKVRAVARPLKIHVALEQFGLTYPMPVPFQPNSFSFIIRPGRLPSSRAEINIRGKSTRTGK</sequence>
<feature type="region of interest" description="Disordered" evidence="1">
    <location>
        <begin position="43"/>
        <end position="91"/>
    </location>
</feature>
<keyword evidence="3" id="KW-1185">Reference proteome</keyword>
<organism evidence="3">
    <name type="scientific">Camponotus floridanus</name>
    <name type="common">Florida carpenter ant</name>
    <dbReference type="NCBI Taxonomy" id="104421"/>
    <lineage>
        <taxon>Eukaryota</taxon>
        <taxon>Metazoa</taxon>
        <taxon>Ecdysozoa</taxon>
        <taxon>Arthropoda</taxon>
        <taxon>Hexapoda</taxon>
        <taxon>Insecta</taxon>
        <taxon>Pterygota</taxon>
        <taxon>Neoptera</taxon>
        <taxon>Endopterygota</taxon>
        <taxon>Hymenoptera</taxon>
        <taxon>Apocrita</taxon>
        <taxon>Aculeata</taxon>
        <taxon>Formicoidea</taxon>
        <taxon>Formicidae</taxon>
        <taxon>Formicinae</taxon>
        <taxon>Camponotus</taxon>
    </lineage>
</organism>
<proteinExistence type="predicted"/>
<dbReference type="EMBL" id="GL443910">
    <property type="protein sequence ID" value="EFN61515.1"/>
    <property type="molecule type" value="Genomic_DNA"/>
</dbReference>
<dbReference type="InParanoid" id="E2AYI0"/>
<feature type="region of interest" description="Disordered" evidence="1">
    <location>
        <begin position="148"/>
        <end position="171"/>
    </location>
</feature>
<feature type="compositionally biased region" description="Basic residues" evidence="1">
    <location>
        <begin position="48"/>
        <end position="61"/>
    </location>
</feature>
<protein>
    <submittedName>
        <fullName evidence="2">Uncharacterized protein</fullName>
    </submittedName>
</protein>
<dbReference type="Proteomes" id="UP000000311">
    <property type="component" value="Unassembled WGS sequence"/>
</dbReference>
<evidence type="ECO:0000256" key="1">
    <source>
        <dbReference type="SAM" id="MobiDB-lite"/>
    </source>
</evidence>
<dbReference type="AlphaFoldDB" id="E2AYI0"/>
<gene>
    <name evidence="2" type="ORF">EAG_11751</name>
</gene>
<evidence type="ECO:0000313" key="2">
    <source>
        <dbReference type="EMBL" id="EFN61515.1"/>
    </source>
</evidence>
<accession>E2AYI0</accession>
<name>E2AYI0_CAMFO</name>
<reference evidence="2 3" key="1">
    <citation type="journal article" date="2010" name="Science">
        <title>Genomic comparison of the ants Camponotus floridanus and Harpegnathos saltator.</title>
        <authorList>
            <person name="Bonasio R."/>
            <person name="Zhang G."/>
            <person name="Ye C."/>
            <person name="Mutti N.S."/>
            <person name="Fang X."/>
            <person name="Qin N."/>
            <person name="Donahue G."/>
            <person name="Yang P."/>
            <person name="Li Q."/>
            <person name="Li C."/>
            <person name="Zhang P."/>
            <person name="Huang Z."/>
            <person name="Berger S.L."/>
            <person name="Reinberg D."/>
            <person name="Wang J."/>
            <person name="Liebig J."/>
        </authorList>
    </citation>
    <scope>NUCLEOTIDE SEQUENCE [LARGE SCALE GENOMIC DNA]</scope>
    <source>
        <strain evidence="3">C129</strain>
    </source>
</reference>